<reference evidence="1 2" key="1">
    <citation type="submission" date="2018-04" db="EMBL/GenBank/DDBJ databases">
        <title>Micromonosporas from Atacama Desert.</title>
        <authorList>
            <person name="Carro L."/>
            <person name="Klenk H.-P."/>
            <person name="Goodfellow M."/>
        </authorList>
    </citation>
    <scope>NUCLEOTIDE SEQUENCE [LARGE SCALE GENOMIC DNA]</scope>
    <source>
        <strain evidence="1 2">LB19</strain>
    </source>
</reference>
<accession>A0A3N9XKP5</accession>
<protein>
    <submittedName>
        <fullName evidence="1">Uncharacterized protein</fullName>
    </submittedName>
</protein>
<dbReference type="Proteomes" id="UP000278981">
    <property type="component" value="Unassembled WGS sequence"/>
</dbReference>
<gene>
    <name evidence="1" type="ORF">DDE19_25395</name>
</gene>
<evidence type="ECO:0000313" key="1">
    <source>
        <dbReference type="EMBL" id="RQX13654.1"/>
    </source>
</evidence>
<evidence type="ECO:0000313" key="2">
    <source>
        <dbReference type="Proteomes" id="UP000278981"/>
    </source>
</evidence>
<sequence length="80" mass="8758">MISVAIFNVLSHRNQFLLAQVLLRGDESTWILAAGTVRALGQPGLFRTLRRRLSIAVLPVLAAYLAYQRQVQAGPTAGQL</sequence>
<organism evidence="1 2">
    <name type="scientific">Micromonospora ureilytica</name>
    <dbReference type="NCBI Taxonomy" id="709868"/>
    <lineage>
        <taxon>Bacteria</taxon>
        <taxon>Bacillati</taxon>
        <taxon>Actinomycetota</taxon>
        <taxon>Actinomycetes</taxon>
        <taxon>Micromonosporales</taxon>
        <taxon>Micromonosporaceae</taxon>
        <taxon>Micromonospora</taxon>
    </lineage>
</organism>
<name>A0A3N9XKP5_9ACTN</name>
<comment type="caution">
    <text evidence="1">The sequence shown here is derived from an EMBL/GenBank/DDBJ whole genome shotgun (WGS) entry which is preliminary data.</text>
</comment>
<dbReference type="EMBL" id="QDGB01000321">
    <property type="protein sequence ID" value="RQX13654.1"/>
    <property type="molecule type" value="Genomic_DNA"/>
</dbReference>
<proteinExistence type="predicted"/>
<dbReference type="AlphaFoldDB" id="A0A3N9XKP5"/>